<dbReference type="PROSITE" id="PS51257">
    <property type="entry name" value="PROKAR_LIPOPROTEIN"/>
    <property type="match status" value="1"/>
</dbReference>
<name>A0A644TUP7_9ZZZZ</name>
<keyword evidence="1" id="KW-0472">Membrane</keyword>
<dbReference type="EMBL" id="VSSQ01000046">
    <property type="protein sequence ID" value="MPL69411.1"/>
    <property type="molecule type" value="Genomic_DNA"/>
</dbReference>
<feature type="transmembrane region" description="Helical" evidence="1">
    <location>
        <begin position="12"/>
        <end position="31"/>
    </location>
</feature>
<protein>
    <submittedName>
        <fullName evidence="2">Uncharacterized protein</fullName>
    </submittedName>
</protein>
<proteinExistence type="predicted"/>
<comment type="caution">
    <text evidence="2">The sequence shown here is derived from an EMBL/GenBank/DDBJ whole genome shotgun (WGS) entry which is preliminary data.</text>
</comment>
<keyword evidence="1" id="KW-1133">Transmembrane helix</keyword>
<gene>
    <name evidence="2" type="ORF">SDC9_15152</name>
</gene>
<sequence>MTSFTKHFIKRYITCIATGMFVLTLSLLILGCSSSNQPVNSSEKLRTPFIPPTDSSVITGSATGTGPQDLIGSASVVLDNSQNGYHARVALFKITESRKQLTSIITIRKNEQFTANNLAAGTYEIQYQNLYTGKFFKLNPALTITDHATLPIPLNQKQASDFSITPLFHSSF</sequence>
<accession>A0A644TUP7</accession>
<organism evidence="2">
    <name type="scientific">bioreactor metagenome</name>
    <dbReference type="NCBI Taxonomy" id="1076179"/>
    <lineage>
        <taxon>unclassified sequences</taxon>
        <taxon>metagenomes</taxon>
        <taxon>ecological metagenomes</taxon>
    </lineage>
</organism>
<keyword evidence="1" id="KW-0812">Transmembrane</keyword>
<dbReference type="AlphaFoldDB" id="A0A644TUP7"/>
<reference evidence="2" key="1">
    <citation type="submission" date="2019-08" db="EMBL/GenBank/DDBJ databases">
        <authorList>
            <person name="Kucharzyk K."/>
            <person name="Murdoch R.W."/>
            <person name="Higgins S."/>
            <person name="Loffler F."/>
        </authorList>
    </citation>
    <scope>NUCLEOTIDE SEQUENCE</scope>
</reference>
<evidence type="ECO:0000256" key="1">
    <source>
        <dbReference type="SAM" id="Phobius"/>
    </source>
</evidence>
<evidence type="ECO:0000313" key="2">
    <source>
        <dbReference type="EMBL" id="MPL69411.1"/>
    </source>
</evidence>